<dbReference type="Proteomes" id="UP000316621">
    <property type="component" value="Chromosome 5"/>
</dbReference>
<dbReference type="Gramene" id="RZC63018">
    <property type="protein sequence ID" value="RZC63018"/>
    <property type="gene ID" value="C5167_024770"/>
</dbReference>
<reference evidence="2 3" key="1">
    <citation type="journal article" date="2018" name="Science">
        <title>The opium poppy genome and morphinan production.</title>
        <authorList>
            <person name="Guo L."/>
            <person name="Winzer T."/>
            <person name="Yang X."/>
            <person name="Li Y."/>
            <person name="Ning Z."/>
            <person name="He Z."/>
            <person name="Teodor R."/>
            <person name="Lu Y."/>
            <person name="Bowser T.A."/>
            <person name="Graham I.A."/>
            <person name="Ye K."/>
        </authorList>
    </citation>
    <scope>NUCLEOTIDE SEQUENCE [LARGE SCALE GENOMIC DNA]</scope>
    <source>
        <strain evidence="3">cv. HN1</strain>
        <tissue evidence="2">Leaves</tissue>
    </source>
</reference>
<sequence>MAGVFQEQVRTKKSVAKDENKTTGNPAGPFRRSTRLRNEVICYQEQKLVVPRLRRGIAATAEKSYPLRRAEIFRSSLSSENPSCVKPLDHELDDGDAIVLELIQPRRLKVHVFRLANGSSEAKAKEIKQSRENELVTKVKDSDADEDMVEVDAEQISKPRERRTRRNL</sequence>
<name>A0A4Y7JTA1_PAPSO</name>
<evidence type="ECO:0000256" key="1">
    <source>
        <dbReference type="SAM" id="MobiDB-lite"/>
    </source>
</evidence>
<evidence type="ECO:0000313" key="2">
    <source>
        <dbReference type="EMBL" id="RZC63018.1"/>
    </source>
</evidence>
<keyword evidence="3" id="KW-1185">Reference proteome</keyword>
<feature type="region of interest" description="Disordered" evidence="1">
    <location>
        <begin position="1"/>
        <end position="31"/>
    </location>
</feature>
<organism evidence="2 3">
    <name type="scientific">Papaver somniferum</name>
    <name type="common">Opium poppy</name>
    <dbReference type="NCBI Taxonomy" id="3469"/>
    <lineage>
        <taxon>Eukaryota</taxon>
        <taxon>Viridiplantae</taxon>
        <taxon>Streptophyta</taxon>
        <taxon>Embryophyta</taxon>
        <taxon>Tracheophyta</taxon>
        <taxon>Spermatophyta</taxon>
        <taxon>Magnoliopsida</taxon>
        <taxon>Ranunculales</taxon>
        <taxon>Papaveraceae</taxon>
        <taxon>Papaveroideae</taxon>
        <taxon>Papaver</taxon>
    </lineage>
</organism>
<gene>
    <name evidence="2" type="ORF">C5167_024770</name>
</gene>
<proteinExistence type="predicted"/>
<feature type="compositionally biased region" description="Acidic residues" evidence="1">
    <location>
        <begin position="143"/>
        <end position="153"/>
    </location>
</feature>
<evidence type="ECO:0000313" key="3">
    <source>
        <dbReference type="Proteomes" id="UP000316621"/>
    </source>
</evidence>
<protein>
    <submittedName>
        <fullName evidence="2">Uncharacterized protein</fullName>
    </submittedName>
</protein>
<dbReference type="AlphaFoldDB" id="A0A4Y7JTA1"/>
<feature type="region of interest" description="Disordered" evidence="1">
    <location>
        <begin position="138"/>
        <end position="168"/>
    </location>
</feature>
<accession>A0A4Y7JTA1</accession>
<dbReference type="EMBL" id="CM010719">
    <property type="protein sequence ID" value="RZC63018.1"/>
    <property type="molecule type" value="Genomic_DNA"/>
</dbReference>